<gene>
    <name evidence="2" type="ORF">SanaruYs_28170</name>
</gene>
<feature type="transmembrane region" description="Helical" evidence="1">
    <location>
        <begin position="68"/>
        <end position="88"/>
    </location>
</feature>
<dbReference type="RefSeq" id="WP_127123237.1">
    <property type="nucleotide sequence ID" value="NZ_BHXQ01000005.1"/>
</dbReference>
<evidence type="ECO:0000256" key="1">
    <source>
        <dbReference type="SAM" id="Phobius"/>
    </source>
</evidence>
<keyword evidence="1" id="KW-0472">Membrane</keyword>
<dbReference type="EMBL" id="BHXQ01000005">
    <property type="protein sequence ID" value="GCC52580.1"/>
    <property type="molecule type" value="Genomic_DNA"/>
</dbReference>
<reference evidence="2 3" key="1">
    <citation type="submission" date="2018-11" db="EMBL/GenBank/DDBJ databases">
        <title>Chryseotalea sanarue gen. nov., sp., nov., a member of the family Cytophagaceae, isolated from a brackish lake in Hamamatsu Japan.</title>
        <authorList>
            <person name="Maejima Y."/>
            <person name="Iino T."/>
            <person name="Muraguchi Y."/>
            <person name="Fukuda K."/>
            <person name="Ohkuma M."/>
            <person name="Moriuchi R."/>
            <person name="Dohra H."/>
            <person name="Kimbara K."/>
            <person name="Shintani M."/>
        </authorList>
    </citation>
    <scope>NUCLEOTIDE SEQUENCE [LARGE SCALE GENOMIC DNA]</scope>
    <source>
        <strain evidence="2 3">Ys</strain>
    </source>
</reference>
<dbReference type="AlphaFoldDB" id="A0A401UCI5"/>
<name>A0A401UCI5_9BACT</name>
<keyword evidence="3" id="KW-1185">Reference proteome</keyword>
<proteinExistence type="predicted"/>
<keyword evidence="1" id="KW-0812">Transmembrane</keyword>
<dbReference type="OrthoDB" id="652948at2"/>
<dbReference type="Proteomes" id="UP000288227">
    <property type="component" value="Unassembled WGS sequence"/>
</dbReference>
<evidence type="ECO:0000313" key="2">
    <source>
        <dbReference type="EMBL" id="GCC52580.1"/>
    </source>
</evidence>
<feature type="transmembrane region" description="Helical" evidence="1">
    <location>
        <begin position="126"/>
        <end position="143"/>
    </location>
</feature>
<organism evidence="2 3">
    <name type="scientific">Chryseotalea sanaruensis</name>
    <dbReference type="NCBI Taxonomy" id="2482724"/>
    <lineage>
        <taxon>Bacteria</taxon>
        <taxon>Pseudomonadati</taxon>
        <taxon>Bacteroidota</taxon>
        <taxon>Cytophagia</taxon>
        <taxon>Cytophagales</taxon>
        <taxon>Chryseotaleaceae</taxon>
        <taxon>Chryseotalea</taxon>
    </lineage>
</organism>
<keyword evidence="1" id="KW-1133">Transmembrane helix</keyword>
<comment type="caution">
    <text evidence="2">The sequence shown here is derived from an EMBL/GenBank/DDBJ whole genome shotgun (WGS) entry which is preliminary data.</text>
</comment>
<sequence>MELDDLKSIWKKKQSYPAKQADEIAAMIKGSSNSIVAKLKRSVWFELTITIVFGLIMLYFSFTLRSGAMKWSIVSLLLLLLAYLVYYVKKIQLLNHFDPSQQNIRENLENLINDLKAYLQFYRSSYLIFYPVYFVLGILFAAIERGFDNFLHRLTEPEMILRLLFATVVIMTTALLFTNWYLKKLYGNHLIKLQDLLRDLKDSATQEG</sequence>
<evidence type="ECO:0000313" key="3">
    <source>
        <dbReference type="Proteomes" id="UP000288227"/>
    </source>
</evidence>
<protein>
    <submittedName>
        <fullName evidence="2">Uncharacterized protein</fullName>
    </submittedName>
</protein>
<feature type="transmembrane region" description="Helical" evidence="1">
    <location>
        <begin position="163"/>
        <end position="182"/>
    </location>
</feature>
<feature type="transmembrane region" description="Helical" evidence="1">
    <location>
        <begin position="43"/>
        <end position="62"/>
    </location>
</feature>
<accession>A0A401UCI5</accession>